<evidence type="ECO:0008006" key="4">
    <source>
        <dbReference type="Google" id="ProtNLM"/>
    </source>
</evidence>
<evidence type="ECO:0000313" key="2">
    <source>
        <dbReference type="EMBL" id="MBU9722459.1"/>
    </source>
</evidence>
<evidence type="ECO:0000313" key="3">
    <source>
        <dbReference type="Proteomes" id="UP000790580"/>
    </source>
</evidence>
<name>A0ABS6JXT9_9BACI</name>
<dbReference type="EMBL" id="JAHQCR010000053">
    <property type="protein sequence ID" value="MBU9722459.1"/>
    <property type="molecule type" value="Genomic_DNA"/>
</dbReference>
<gene>
    <name evidence="2" type="ORF">KS407_13575</name>
</gene>
<feature type="region of interest" description="Disordered" evidence="1">
    <location>
        <begin position="34"/>
        <end position="59"/>
    </location>
</feature>
<comment type="caution">
    <text evidence="2">The sequence shown here is derived from an EMBL/GenBank/DDBJ whole genome shotgun (WGS) entry which is preliminary data.</text>
</comment>
<keyword evidence="3" id="KW-1185">Reference proteome</keyword>
<feature type="compositionally biased region" description="Polar residues" evidence="1">
    <location>
        <begin position="44"/>
        <end position="59"/>
    </location>
</feature>
<accession>A0ABS6JXT9</accession>
<evidence type="ECO:0000256" key="1">
    <source>
        <dbReference type="SAM" id="MobiDB-lite"/>
    </source>
</evidence>
<dbReference type="Proteomes" id="UP000790580">
    <property type="component" value="Unassembled WGS sequence"/>
</dbReference>
<protein>
    <recommendedName>
        <fullName evidence="4">LysM domain-containing protein</fullName>
    </recommendedName>
</protein>
<dbReference type="RefSeq" id="WP_088074824.1">
    <property type="nucleotide sequence ID" value="NZ_JAHQCR010000053.1"/>
</dbReference>
<organism evidence="2 3">
    <name type="scientific">Evansella alkalicola</name>
    <dbReference type="NCBI Taxonomy" id="745819"/>
    <lineage>
        <taxon>Bacteria</taxon>
        <taxon>Bacillati</taxon>
        <taxon>Bacillota</taxon>
        <taxon>Bacilli</taxon>
        <taxon>Bacillales</taxon>
        <taxon>Bacillaceae</taxon>
        <taxon>Evansella</taxon>
    </lineage>
</organism>
<sequence>MRPLLVFIIIMVFIISAFYDLNVGTIPHSSNIHANEKTEETVDSTESIQGSSETDEQTGGQISLPYQEVIVDSGQTVYGIVKALHEGKNFTVAPHTVVEDFEALNSDIVAHQILVGEVYRFPIYYEESDGDHS</sequence>
<proteinExistence type="predicted"/>
<reference evidence="2 3" key="1">
    <citation type="submission" date="2021-06" db="EMBL/GenBank/DDBJ databases">
        <title>Bacillus sp. RD4P76, an endophyte from a halophyte.</title>
        <authorList>
            <person name="Sun J.-Q."/>
        </authorList>
    </citation>
    <scope>NUCLEOTIDE SEQUENCE [LARGE SCALE GENOMIC DNA]</scope>
    <source>
        <strain evidence="2 3">JCM 17098</strain>
    </source>
</reference>